<organism evidence="2 3">
    <name type="scientific">Streblomastix strix</name>
    <dbReference type="NCBI Taxonomy" id="222440"/>
    <lineage>
        <taxon>Eukaryota</taxon>
        <taxon>Metamonada</taxon>
        <taxon>Preaxostyla</taxon>
        <taxon>Oxymonadida</taxon>
        <taxon>Streblomastigidae</taxon>
        <taxon>Streblomastix</taxon>
    </lineage>
</organism>
<feature type="compositionally biased region" description="Polar residues" evidence="1">
    <location>
        <begin position="131"/>
        <end position="152"/>
    </location>
</feature>
<dbReference type="Proteomes" id="UP000324800">
    <property type="component" value="Unassembled WGS sequence"/>
</dbReference>
<dbReference type="AlphaFoldDB" id="A0A5J4X5Q7"/>
<comment type="caution">
    <text evidence="2">The sequence shown here is derived from an EMBL/GenBank/DDBJ whole genome shotgun (WGS) entry which is preliminary data.</text>
</comment>
<accession>A0A5J4X5Q7</accession>
<evidence type="ECO:0000313" key="2">
    <source>
        <dbReference type="EMBL" id="KAA6402564.1"/>
    </source>
</evidence>
<dbReference type="EMBL" id="SNRW01000216">
    <property type="protein sequence ID" value="KAA6402564.1"/>
    <property type="molecule type" value="Genomic_DNA"/>
</dbReference>
<protein>
    <submittedName>
        <fullName evidence="2">Uncharacterized protein</fullName>
    </submittedName>
</protein>
<proteinExistence type="predicted"/>
<sequence length="189" mass="22249">MAHKYLVDDDFEFVSIYSGQNNKDEKFIDSLATQARSEIQFCENDIQDGFTKEFLDIFSFKEQDNQQIIIEPKQQIIDTLGNNLNEDPEPEFSIAEMKKIAKKITEQQMQTIEDELDEDEQCDQYVEQKDQFNQPNTIHSQPKQSLSHKQNKMSLTEELALMRANISKDIDDEYAEVERLRLEAEEKQR</sequence>
<reference evidence="2 3" key="1">
    <citation type="submission" date="2019-03" db="EMBL/GenBank/DDBJ databases">
        <title>Single cell metagenomics reveals metabolic interactions within the superorganism composed of flagellate Streblomastix strix and complex community of Bacteroidetes bacteria on its surface.</title>
        <authorList>
            <person name="Treitli S.C."/>
            <person name="Kolisko M."/>
            <person name="Husnik F."/>
            <person name="Keeling P."/>
            <person name="Hampl V."/>
        </authorList>
    </citation>
    <scope>NUCLEOTIDE SEQUENCE [LARGE SCALE GENOMIC DNA]</scope>
    <source>
        <strain evidence="2">ST1C</strain>
    </source>
</reference>
<evidence type="ECO:0000313" key="3">
    <source>
        <dbReference type="Proteomes" id="UP000324800"/>
    </source>
</evidence>
<gene>
    <name evidence="2" type="ORF">EZS28_001915</name>
</gene>
<evidence type="ECO:0000256" key="1">
    <source>
        <dbReference type="SAM" id="MobiDB-lite"/>
    </source>
</evidence>
<name>A0A5J4X5Q7_9EUKA</name>
<feature type="region of interest" description="Disordered" evidence="1">
    <location>
        <begin position="129"/>
        <end position="152"/>
    </location>
</feature>